<organism evidence="2 3">
    <name type="scientific">Desulfobacter hydrogenophilus</name>
    <dbReference type="NCBI Taxonomy" id="2291"/>
    <lineage>
        <taxon>Bacteria</taxon>
        <taxon>Pseudomonadati</taxon>
        <taxon>Thermodesulfobacteriota</taxon>
        <taxon>Desulfobacteria</taxon>
        <taxon>Desulfobacterales</taxon>
        <taxon>Desulfobacteraceae</taxon>
        <taxon>Desulfobacter</taxon>
    </lineage>
</organism>
<sequence>MKLSEQAKRELVAFSGSVDFSNIQKIEISQNPGTKEATNQFTDFIQALHRMGNHPTRKHKPMAGPFFLI</sequence>
<evidence type="ECO:0000313" key="4">
    <source>
        <dbReference type="Proteomes" id="UP000293902"/>
    </source>
</evidence>
<evidence type="ECO:0000313" key="3">
    <source>
        <dbReference type="Proteomes" id="UP000248798"/>
    </source>
</evidence>
<gene>
    <name evidence="2" type="ORF">DO021_20560</name>
    <name evidence="1" type="ORF">EYB58_20420</name>
</gene>
<protein>
    <submittedName>
        <fullName evidence="2">Uncharacterized protein</fullName>
    </submittedName>
</protein>
<evidence type="ECO:0000313" key="2">
    <source>
        <dbReference type="EMBL" id="RAM00156.1"/>
    </source>
</evidence>
<reference evidence="1 4" key="2">
    <citation type="submission" date="2019-02" db="EMBL/GenBank/DDBJ databases">
        <title>Complete genome sequence of Desulfobacter hydrogenophilus AcRS1.</title>
        <authorList>
            <person name="Marietou A."/>
            <person name="Lund M.B."/>
            <person name="Marshall I.P.G."/>
            <person name="Schreiber L."/>
            <person name="Jorgensen B."/>
        </authorList>
    </citation>
    <scope>NUCLEOTIDE SEQUENCE [LARGE SCALE GENOMIC DNA]</scope>
    <source>
        <strain evidence="1 4">AcRS1</strain>
    </source>
</reference>
<name>A0A328F7H8_9BACT</name>
<evidence type="ECO:0000313" key="1">
    <source>
        <dbReference type="EMBL" id="QBH15078.1"/>
    </source>
</evidence>
<proteinExistence type="predicted"/>
<dbReference type="Proteomes" id="UP000293902">
    <property type="component" value="Chromosome"/>
</dbReference>
<dbReference type="AlphaFoldDB" id="A0A328F7H8"/>
<dbReference type="EMBL" id="QLNI01000061">
    <property type="protein sequence ID" value="RAM00156.1"/>
    <property type="molecule type" value="Genomic_DNA"/>
</dbReference>
<dbReference type="RefSeq" id="WP_111960168.1">
    <property type="nucleotide sequence ID" value="NZ_CP036313.1"/>
</dbReference>
<dbReference type="Proteomes" id="UP000248798">
    <property type="component" value="Unassembled WGS sequence"/>
</dbReference>
<dbReference type="OrthoDB" id="9876016at2"/>
<accession>A0A328F7H8</accession>
<keyword evidence="4" id="KW-1185">Reference proteome</keyword>
<reference evidence="2 3" key="1">
    <citation type="submission" date="2018-06" db="EMBL/GenBank/DDBJ databases">
        <title>Complete Genome Sequence of Desulfobacter hydrogenophilus (DSM3380).</title>
        <authorList>
            <person name="Marietou A."/>
            <person name="Schreiber L."/>
            <person name="Marshall I."/>
            <person name="Jorgensen B."/>
        </authorList>
    </citation>
    <scope>NUCLEOTIDE SEQUENCE [LARGE SCALE GENOMIC DNA]</scope>
    <source>
        <strain evidence="2 3">DSM 3380</strain>
    </source>
</reference>
<dbReference type="EMBL" id="CP036313">
    <property type="protein sequence ID" value="QBH15078.1"/>
    <property type="molecule type" value="Genomic_DNA"/>
</dbReference>